<evidence type="ECO:0000313" key="4">
    <source>
        <dbReference type="EMBL" id="ACZ42681.1"/>
    </source>
</evidence>
<name>D1CD16_THET1</name>
<protein>
    <submittedName>
        <fullName evidence="4">Transcriptional regulator, TetR family</fullName>
    </submittedName>
</protein>
<dbReference type="EMBL" id="CP001825">
    <property type="protein sequence ID" value="ACZ42681.1"/>
    <property type="molecule type" value="Genomic_DNA"/>
</dbReference>
<dbReference type="InterPro" id="IPR009057">
    <property type="entry name" value="Homeodomain-like_sf"/>
</dbReference>
<accession>D1CD16</accession>
<dbReference type="OrthoDB" id="3682047at2"/>
<dbReference type="GO" id="GO:0000976">
    <property type="term" value="F:transcription cis-regulatory region binding"/>
    <property type="evidence" value="ECO:0007669"/>
    <property type="project" value="TreeGrafter"/>
</dbReference>
<dbReference type="Proteomes" id="UP000000323">
    <property type="component" value="Chromosome 1"/>
</dbReference>
<dbReference type="RefSeq" id="WP_012875715.1">
    <property type="nucleotide sequence ID" value="NC_013525.1"/>
</dbReference>
<dbReference type="PANTHER" id="PTHR30055">
    <property type="entry name" value="HTH-TYPE TRANSCRIPTIONAL REGULATOR RUTR"/>
    <property type="match status" value="1"/>
</dbReference>
<evidence type="ECO:0000259" key="3">
    <source>
        <dbReference type="PROSITE" id="PS50977"/>
    </source>
</evidence>
<evidence type="ECO:0000256" key="1">
    <source>
        <dbReference type="ARBA" id="ARBA00023125"/>
    </source>
</evidence>
<feature type="DNA-binding region" description="H-T-H motif" evidence="2">
    <location>
        <begin position="42"/>
        <end position="61"/>
    </location>
</feature>
<dbReference type="AlphaFoldDB" id="D1CD16"/>
<dbReference type="Pfam" id="PF00440">
    <property type="entry name" value="TetR_N"/>
    <property type="match status" value="1"/>
</dbReference>
<dbReference type="Gene3D" id="1.10.357.10">
    <property type="entry name" value="Tetracycline Repressor, domain 2"/>
    <property type="match status" value="1"/>
</dbReference>
<evidence type="ECO:0000256" key="2">
    <source>
        <dbReference type="PROSITE-ProRule" id="PRU00335"/>
    </source>
</evidence>
<dbReference type="HOGENOM" id="CLU_069356_30_0_0"/>
<dbReference type="InterPro" id="IPR001647">
    <property type="entry name" value="HTH_TetR"/>
</dbReference>
<dbReference type="GO" id="GO:0003700">
    <property type="term" value="F:DNA-binding transcription factor activity"/>
    <property type="evidence" value="ECO:0007669"/>
    <property type="project" value="TreeGrafter"/>
</dbReference>
<gene>
    <name evidence="4" type="ordered locus">Tter_1775</name>
</gene>
<sequence>MDEQASTRGRRRLDARRRRERAERILDAATSLAERWGFDKTTMEDIAREAGVAKGTIYHHWSSREDLFICVLLREWLQMVEELQAQVREDPEGLTLHGLVKYSVLATVRRPLPRALLLTDSRTLGSIARHEYLREGSLMRRRMDFLRDLLVFLREEGMVRTDLSLEDVLHTLGAICIGFMTVEHFWPEGVTIPLERQCDLLAEATRRTLETGHQPTPEHRQRLSRFLEERLGQMVTMVRAYLQQHLEEVDDGSAD</sequence>
<dbReference type="SUPFAM" id="SSF46689">
    <property type="entry name" value="Homeodomain-like"/>
    <property type="match status" value="1"/>
</dbReference>
<dbReference type="STRING" id="525904.Tter_1775"/>
<reference evidence="5" key="1">
    <citation type="journal article" date="2010" name="Stand. Genomic Sci.">
        <title>Complete genome sequence of 'Thermobaculum terrenum' type strain (YNP1).</title>
        <authorList>
            <person name="Kiss H."/>
            <person name="Cleland D."/>
            <person name="Lapidus A."/>
            <person name="Lucas S."/>
            <person name="Glavina Del Rio T."/>
            <person name="Nolan M."/>
            <person name="Tice H."/>
            <person name="Han C."/>
            <person name="Goodwin L."/>
            <person name="Pitluck S."/>
            <person name="Liolios K."/>
            <person name="Ivanova N."/>
            <person name="Mavromatis K."/>
            <person name="Ovchinnikova G."/>
            <person name="Pati A."/>
            <person name="Chen A."/>
            <person name="Palaniappan K."/>
            <person name="Land M."/>
            <person name="Hauser L."/>
            <person name="Chang Y."/>
            <person name="Jeffries C."/>
            <person name="Lu M."/>
            <person name="Brettin T."/>
            <person name="Detter J."/>
            <person name="Goker M."/>
            <person name="Tindall B."/>
            <person name="Beck B."/>
            <person name="McDermott T."/>
            <person name="Woyke T."/>
            <person name="Bristow J."/>
            <person name="Eisen J."/>
            <person name="Markowitz V."/>
            <person name="Hugenholtz P."/>
            <person name="Kyrpides N."/>
            <person name="Klenk H."/>
            <person name="Cheng J."/>
        </authorList>
    </citation>
    <scope>NUCLEOTIDE SEQUENCE [LARGE SCALE GENOMIC DNA]</scope>
    <source>
        <strain evidence="5">ATCC BAA-798 / YNP1</strain>
    </source>
</reference>
<dbReference type="PROSITE" id="PS50977">
    <property type="entry name" value="HTH_TETR_2"/>
    <property type="match status" value="1"/>
</dbReference>
<dbReference type="PANTHER" id="PTHR30055:SF226">
    <property type="entry name" value="HTH-TYPE TRANSCRIPTIONAL REGULATOR PKSA"/>
    <property type="match status" value="1"/>
</dbReference>
<feature type="domain" description="HTH tetR-type" evidence="3">
    <location>
        <begin position="19"/>
        <end position="79"/>
    </location>
</feature>
<evidence type="ECO:0000313" key="5">
    <source>
        <dbReference type="Proteomes" id="UP000000323"/>
    </source>
</evidence>
<dbReference type="eggNOG" id="COG1309">
    <property type="taxonomic scope" value="Bacteria"/>
</dbReference>
<keyword evidence="5" id="KW-1185">Reference proteome</keyword>
<proteinExistence type="predicted"/>
<keyword evidence="1 2" id="KW-0238">DNA-binding</keyword>
<dbReference type="KEGG" id="ttr:Tter_1775"/>
<organism evidence="4 5">
    <name type="scientific">Thermobaculum terrenum (strain ATCC BAA-798 / CCMEE 7001 / YNP1)</name>
    <dbReference type="NCBI Taxonomy" id="525904"/>
    <lineage>
        <taxon>Bacteria</taxon>
        <taxon>Bacillati</taxon>
        <taxon>Chloroflexota</taxon>
        <taxon>Chloroflexia</taxon>
        <taxon>Candidatus Thermobaculales</taxon>
        <taxon>Candidatus Thermobaculaceae</taxon>
        <taxon>Thermobaculum</taxon>
    </lineage>
</organism>
<dbReference type="PRINTS" id="PR00455">
    <property type="entry name" value="HTHTETR"/>
</dbReference>
<dbReference type="InterPro" id="IPR050109">
    <property type="entry name" value="HTH-type_TetR-like_transc_reg"/>
</dbReference>